<name>A0A0D3J2R8_EMIH1</name>
<comment type="similarity">
    <text evidence="1 2">Belongs to the enoyl-CoA hydratase/isomerase family.</text>
</comment>
<dbReference type="CDD" id="cd06558">
    <property type="entry name" value="crotonase-like"/>
    <property type="match status" value="1"/>
</dbReference>
<reference evidence="3" key="2">
    <citation type="submission" date="2024-10" db="UniProtKB">
        <authorList>
            <consortium name="EnsemblProtists"/>
        </authorList>
    </citation>
    <scope>IDENTIFICATION</scope>
</reference>
<dbReference type="STRING" id="2903.R1C5F4"/>
<sequence length="293" mass="30940">MLVRRLSASRHIRRLSTTVDQPPVLIETAGRVAILRLSRPSSLNAMTAEMGDAFAEAITELSGRCDEIGAVVVTGAGKAFSAGGDLQFLRDRAEDSAWRNTAVMRRFYERFLSVRKLPVPTVAAINGPAIGAGLGLALACDVRVASPAAKMGVTFVGLGIHPGMGTSHFLPLAVGEQVAARMMLTGEVVGGEQALRERLVASLDEDAEAAAVEVAAQMAAQAPAAVRSCVRTLRTRQEGGLEAALWREADSQAHCYATADYLEGLRALTAKPRAPPSFAGYEECSSDRPPNLG</sequence>
<dbReference type="PANTHER" id="PTHR11941:SF173">
    <property type="entry name" value="3-HYDROXYBUTYRYL-COA DEHYDRATASE-LIKE PROTEIN, MITOCHONDRIAL"/>
    <property type="match status" value="1"/>
</dbReference>
<keyword evidence="4" id="KW-1185">Reference proteome</keyword>
<evidence type="ECO:0000313" key="3">
    <source>
        <dbReference type="EnsemblProtists" id="EOD17803"/>
    </source>
</evidence>
<evidence type="ECO:0000256" key="2">
    <source>
        <dbReference type="RuleBase" id="RU003707"/>
    </source>
</evidence>
<dbReference type="Gene3D" id="3.90.226.10">
    <property type="entry name" value="2-enoyl-CoA Hydratase, Chain A, domain 1"/>
    <property type="match status" value="1"/>
</dbReference>
<dbReference type="PaxDb" id="2903-EOD17803"/>
<dbReference type="eggNOG" id="KOG1680">
    <property type="taxonomic scope" value="Eukaryota"/>
</dbReference>
<dbReference type="EnsemblProtists" id="EOD17803">
    <property type="protein sequence ID" value="EOD17803"/>
    <property type="gene ID" value="EMIHUDRAFT_464150"/>
</dbReference>
<protein>
    <submittedName>
        <fullName evidence="3">Uncharacterized protein</fullName>
    </submittedName>
</protein>
<dbReference type="OMA" id="SCDMVVC"/>
<evidence type="ECO:0000313" key="4">
    <source>
        <dbReference type="Proteomes" id="UP000013827"/>
    </source>
</evidence>
<dbReference type="InterPro" id="IPR018376">
    <property type="entry name" value="Enoyl-CoA_hyd/isom_CS"/>
</dbReference>
<dbReference type="GO" id="GO:0005739">
    <property type="term" value="C:mitochondrion"/>
    <property type="evidence" value="ECO:0007669"/>
    <property type="project" value="TreeGrafter"/>
</dbReference>
<reference evidence="4" key="1">
    <citation type="journal article" date="2013" name="Nature">
        <title>Pan genome of the phytoplankton Emiliania underpins its global distribution.</title>
        <authorList>
            <person name="Read B.A."/>
            <person name="Kegel J."/>
            <person name="Klute M.J."/>
            <person name="Kuo A."/>
            <person name="Lefebvre S.C."/>
            <person name="Maumus F."/>
            <person name="Mayer C."/>
            <person name="Miller J."/>
            <person name="Monier A."/>
            <person name="Salamov A."/>
            <person name="Young J."/>
            <person name="Aguilar M."/>
            <person name="Claverie J.M."/>
            <person name="Frickenhaus S."/>
            <person name="Gonzalez K."/>
            <person name="Herman E.K."/>
            <person name="Lin Y.C."/>
            <person name="Napier J."/>
            <person name="Ogata H."/>
            <person name="Sarno A.F."/>
            <person name="Shmutz J."/>
            <person name="Schroeder D."/>
            <person name="de Vargas C."/>
            <person name="Verret F."/>
            <person name="von Dassow P."/>
            <person name="Valentin K."/>
            <person name="Van de Peer Y."/>
            <person name="Wheeler G."/>
            <person name="Dacks J.B."/>
            <person name="Delwiche C.F."/>
            <person name="Dyhrman S.T."/>
            <person name="Glockner G."/>
            <person name="John U."/>
            <person name="Richards T."/>
            <person name="Worden A.Z."/>
            <person name="Zhang X."/>
            <person name="Grigoriev I.V."/>
            <person name="Allen A.E."/>
            <person name="Bidle K."/>
            <person name="Borodovsky M."/>
            <person name="Bowler C."/>
            <person name="Brownlee C."/>
            <person name="Cock J.M."/>
            <person name="Elias M."/>
            <person name="Gladyshev V.N."/>
            <person name="Groth M."/>
            <person name="Guda C."/>
            <person name="Hadaegh A."/>
            <person name="Iglesias-Rodriguez M.D."/>
            <person name="Jenkins J."/>
            <person name="Jones B.M."/>
            <person name="Lawson T."/>
            <person name="Leese F."/>
            <person name="Lindquist E."/>
            <person name="Lobanov A."/>
            <person name="Lomsadze A."/>
            <person name="Malik S.B."/>
            <person name="Marsh M.E."/>
            <person name="Mackinder L."/>
            <person name="Mock T."/>
            <person name="Mueller-Roeber B."/>
            <person name="Pagarete A."/>
            <person name="Parker M."/>
            <person name="Probert I."/>
            <person name="Quesneville H."/>
            <person name="Raines C."/>
            <person name="Rensing S.A."/>
            <person name="Riano-Pachon D.M."/>
            <person name="Richier S."/>
            <person name="Rokitta S."/>
            <person name="Shiraiwa Y."/>
            <person name="Soanes D.M."/>
            <person name="van der Giezen M."/>
            <person name="Wahlund T.M."/>
            <person name="Williams B."/>
            <person name="Wilson W."/>
            <person name="Wolfe G."/>
            <person name="Wurch L.L."/>
        </authorList>
    </citation>
    <scope>NUCLEOTIDE SEQUENCE</scope>
</reference>
<dbReference type="KEGG" id="ehx:EMIHUDRAFT_464150"/>
<evidence type="ECO:0000256" key="1">
    <source>
        <dbReference type="ARBA" id="ARBA00005254"/>
    </source>
</evidence>
<accession>A0A0D3J2R8</accession>
<dbReference type="InterPro" id="IPR001753">
    <property type="entry name" value="Enoyl-CoA_hydra/iso"/>
</dbReference>
<dbReference type="SUPFAM" id="SSF52096">
    <property type="entry name" value="ClpP/crotonase"/>
    <property type="match status" value="1"/>
</dbReference>
<dbReference type="PANTHER" id="PTHR11941">
    <property type="entry name" value="ENOYL-COA HYDRATASE-RELATED"/>
    <property type="match status" value="1"/>
</dbReference>
<dbReference type="PROSITE" id="PS00166">
    <property type="entry name" value="ENOYL_COA_HYDRATASE"/>
    <property type="match status" value="1"/>
</dbReference>
<dbReference type="GO" id="GO:0006635">
    <property type="term" value="P:fatty acid beta-oxidation"/>
    <property type="evidence" value="ECO:0007669"/>
    <property type="project" value="TreeGrafter"/>
</dbReference>
<dbReference type="InterPro" id="IPR029045">
    <property type="entry name" value="ClpP/crotonase-like_dom_sf"/>
</dbReference>
<dbReference type="Pfam" id="PF00378">
    <property type="entry name" value="ECH_1"/>
    <property type="match status" value="1"/>
</dbReference>
<organism evidence="3 4">
    <name type="scientific">Emiliania huxleyi (strain CCMP1516)</name>
    <dbReference type="NCBI Taxonomy" id="280463"/>
    <lineage>
        <taxon>Eukaryota</taxon>
        <taxon>Haptista</taxon>
        <taxon>Haptophyta</taxon>
        <taxon>Prymnesiophyceae</taxon>
        <taxon>Isochrysidales</taxon>
        <taxon>Noelaerhabdaceae</taxon>
        <taxon>Emiliania</taxon>
    </lineage>
</organism>
<dbReference type="AlphaFoldDB" id="A0A0D3J2R8"/>
<dbReference type="RefSeq" id="XP_005770232.1">
    <property type="nucleotide sequence ID" value="XM_005770175.1"/>
</dbReference>
<dbReference type="GeneID" id="17264011"/>
<dbReference type="GO" id="GO:0003824">
    <property type="term" value="F:catalytic activity"/>
    <property type="evidence" value="ECO:0007669"/>
    <property type="project" value="InterPro"/>
</dbReference>
<proteinExistence type="inferred from homology"/>
<dbReference type="HOGENOM" id="CLU_009834_7_2_1"/>
<dbReference type="Proteomes" id="UP000013827">
    <property type="component" value="Unassembled WGS sequence"/>
</dbReference>